<sequence length="103" mass="12083">MKELVKRSKGEDKNDKSFMALIKIHTITYMADLDENSKSMLQPALDIDKDFYKQRWVQKKIEEGMAATGNKGRLFRKRFWNAVKYKTQSDYQKYGYGGKSTKS</sequence>
<feature type="non-terminal residue" evidence="1">
    <location>
        <position position="103"/>
    </location>
</feature>
<reference evidence="1" key="1">
    <citation type="submission" date="2018-05" db="EMBL/GenBank/DDBJ databases">
        <authorList>
            <person name="Lanie J.A."/>
            <person name="Ng W.-L."/>
            <person name="Kazmierczak K.M."/>
            <person name="Andrzejewski T.M."/>
            <person name="Davidsen T.M."/>
            <person name="Wayne K.J."/>
            <person name="Tettelin H."/>
            <person name="Glass J.I."/>
            <person name="Rusch D."/>
            <person name="Podicherti R."/>
            <person name="Tsui H.-C.T."/>
            <person name="Winkler M.E."/>
        </authorList>
    </citation>
    <scope>NUCLEOTIDE SEQUENCE</scope>
</reference>
<evidence type="ECO:0000313" key="1">
    <source>
        <dbReference type="EMBL" id="SVB93845.1"/>
    </source>
</evidence>
<gene>
    <name evidence="1" type="ORF">METZ01_LOCUS246699</name>
</gene>
<organism evidence="1">
    <name type="scientific">marine metagenome</name>
    <dbReference type="NCBI Taxonomy" id="408172"/>
    <lineage>
        <taxon>unclassified sequences</taxon>
        <taxon>metagenomes</taxon>
        <taxon>ecological metagenomes</taxon>
    </lineage>
</organism>
<accession>A0A382I365</accession>
<dbReference type="EMBL" id="UINC01064816">
    <property type="protein sequence ID" value="SVB93845.1"/>
    <property type="molecule type" value="Genomic_DNA"/>
</dbReference>
<name>A0A382I365_9ZZZZ</name>
<dbReference type="AlphaFoldDB" id="A0A382I365"/>
<proteinExistence type="predicted"/>
<protein>
    <submittedName>
        <fullName evidence="1">Uncharacterized protein</fullName>
    </submittedName>
</protein>